<accession>A0A7S2M2E6</accession>
<dbReference type="Pfam" id="PF01569">
    <property type="entry name" value="PAP2"/>
    <property type="match status" value="1"/>
</dbReference>
<keyword evidence="1" id="KW-0472">Membrane</keyword>
<evidence type="ECO:0000256" key="1">
    <source>
        <dbReference type="SAM" id="Phobius"/>
    </source>
</evidence>
<dbReference type="AlphaFoldDB" id="A0A7S2M2E6"/>
<feature type="transmembrane region" description="Helical" evidence="1">
    <location>
        <begin position="217"/>
        <end position="235"/>
    </location>
</feature>
<gene>
    <name evidence="3" type="ORF">SMAR0320_LOCUS18219</name>
</gene>
<feature type="transmembrane region" description="Helical" evidence="1">
    <location>
        <begin position="46"/>
        <end position="70"/>
    </location>
</feature>
<keyword evidence="1" id="KW-1133">Transmembrane helix</keyword>
<dbReference type="Gene3D" id="1.20.144.10">
    <property type="entry name" value="Phosphatidic acid phosphatase type 2/haloperoxidase"/>
    <property type="match status" value="1"/>
</dbReference>
<dbReference type="EMBL" id="HBGZ01025605">
    <property type="protein sequence ID" value="CAD9621492.1"/>
    <property type="molecule type" value="Transcribed_RNA"/>
</dbReference>
<keyword evidence="1" id="KW-0812">Transmembrane</keyword>
<dbReference type="InterPro" id="IPR036938">
    <property type="entry name" value="PAP2/HPO_sf"/>
</dbReference>
<name>A0A7S2M2E6_9STRA</name>
<reference evidence="3" key="1">
    <citation type="submission" date="2021-01" db="EMBL/GenBank/DDBJ databases">
        <authorList>
            <person name="Corre E."/>
            <person name="Pelletier E."/>
            <person name="Niang G."/>
            <person name="Scheremetjew M."/>
            <person name="Finn R."/>
            <person name="Kale V."/>
            <person name="Holt S."/>
            <person name="Cochrane G."/>
            <person name="Meng A."/>
            <person name="Brown T."/>
            <person name="Cohen L."/>
        </authorList>
    </citation>
    <scope>NUCLEOTIDE SEQUENCE</scope>
    <source>
        <strain evidence="3">SM1012Den-03</strain>
    </source>
</reference>
<sequence length="274" mass="30837">MTITTRSIAHHESEWIYSTFLTKQLNLSCLNDYIHQIPQVPLIVELYIFLCGYAFNPTMVPLWLGLVNVLTRTGLSDNRVAKFSGTAINEQWGKLLLTIDSNKRGHMNMAFYLATVLVTLIFTELGKASFATTRPKIPTTGYETILNVDDDNINSIKWKRRFGSLVASLKSKHSFPSGDSSQAMNLCLFFLRYVPTTSTSSATMIYLGSHAIPVRDIALFSLFLPGVVFARVFYLCHWIEDCIGGVSLSLLIHWLVIPILRENIVDLARSLNLI</sequence>
<feature type="domain" description="Phosphatidic acid phosphatase type 2/haloperoxidase" evidence="2">
    <location>
        <begin position="111"/>
        <end position="262"/>
    </location>
</feature>
<evidence type="ECO:0000313" key="3">
    <source>
        <dbReference type="EMBL" id="CAD9621492.1"/>
    </source>
</evidence>
<protein>
    <recommendedName>
        <fullName evidence="2">Phosphatidic acid phosphatase type 2/haloperoxidase domain-containing protein</fullName>
    </recommendedName>
</protein>
<proteinExistence type="predicted"/>
<feature type="transmembrane region" description="Helical" evidence="1">
    <location>
        <begin position="242"/>
        <end position="260"/>
    </location>
</feature>
<dbReference type="CDD" id="cd01610">
    <property type="entry name" value="PAP2_like"/>
    <property type="match status" value="1"/>
</dbReference>
<dbReference type="SUPFAM" id="SSF48317">
    <property type="entry name" value="Acid phosphatase/Vanadium-dependent haloperoxidase"/>
    <property type="match status" value="1"/>
</dbReference>
<organism evidence="3">
    <name type="scientific">Skeletonema marinoi</name>
    <dbReference type="NCBI Taxonomy" id="267567"/>
    <lineage>
        <taxon>Eukaryota</taxon>
        <taxon>Sar</taxon>
        <taxon>Stramenopiles</taxon>
        <taxon>Ochrophyta</taxon>
        <taxon>Bacillariophyta</taxon>
        <taxon>Coscinodiscophyceae</taxon>
        <taxon>Thalassiosirophycidae</taxon>
        <taxon>Thalassiosirales</taxon>
        <taxon>Skeletonemataceae</taxon>
        <taxon>Skeletonema</taxon>
        <taxon>Skeletonema marinoi-dohrnii complex</taxon>
    </lineage>
</organism>
<evidence type="ECO:0000259" key="2">
    <source>
        <dbReference type="Pfam" id="PF01569"/>
    </source>
</evidence>
<feature type="transmembrane region" description="Helical" evidence="1">
    <location>
        <begin position="109"/>
        <end position="126"/>
    </location>
</feature>
<dbReference type="InterPro" id="IPR000326">
    <property type="entry name" value="PAP2/HPO"/>
</dbReference>